<dbReference type="Pfam" id="PF14595">
    <property type="entry name" value="Thioredoxin_9"/>
    <property type="match status" value="1"/>
</dbReference>
<reference evidence="1 2" key="1">
    <citation type="submission" date="2021-07" db="EMBL/GenBank/DDBJ databases">
        <title>Mesonia aestuariivivens sp. nov., isolated from a tidal flat.</title>
        <authorList>
            <person name="Kim Y.-O."/>
            <person name="Yoon J.-H."/>
        </authorList>
    </citation>
    <scope>NUCLEOTIDE SEQUENCE [LARGE SCALE GENOMIC DNA]</scope>
    <source>
        <strain evidence="1 2">JHPTF-M18</strain>
    </source>
</reference>
<protein>
    <submittedName>
        <fullName evidence="1">Thioredoxin family protein</fullName>
    </submittedName>
</protein>
<evidence type="ECO:0000313" key="2">
    <source>
        <dbReference type="Proteomes" id="UP000719267"/>
    </source>
</evidence>
<keyword evidence="2" id="KW-1185">Reference proteome</keyword>
<name>A0ABS6VY59_9FLAO</name>
<dbReference type="RefSeq" id="WP_219038736.1">
    <property type="nucleotide sequence ID" value="NZ_JAHWDF010000001.1"/>
</dbReference>
<dbReference type="EMBL" id="JAHWDF010000001">
    <property type="protein sequence ID" value="MBW2960454.1"/>
    <property type="molecule type" value="Genomic_DNA"/>
</dbReference>
<evidence type="ECO:0000313" key="1">
    <source>
        <dbReference type="EMBL" id="MBW2960454.1"/>
    </source>
</evidence>
<dbReference type="Proteomes" id="UP000719267">
    <property type="component" value="Unassembled WGS sequence"/>
</dbReference>
<accession>A0ABS6VY59</accession>
<sequence>METSVQNQFIEESLQQAYSYEQYLKLVEELLAEGKSTSFQKEDGLAEYSKLNLRRMKRWDKTLKISPEAEAQLKAYHEKLIWVVIAESWCGDAAHSLPVINQLAALNPNIEMKVVLRDQNEALMNEFLTNGGKSIPKLVMYKPSTKEVIADWGPRPQIATKMVEAYKAEHGSLDTEFKEQLQVWYNKDKGQAIAKEISNLLI</sequence>
<comment type="caution">
    <text evidence="1">The sequence shown here is derived from an EMBL/GenBank/DDBJ whole genome shotgun (WGS) entry which is preliminary data.</text>
</comment>
<proteinExistence type="predicted"/>
<organism evidence="1 2">
    <name type="scientific">Mesonia aestuariivivens</name>
    <dbReference type="NCBI Taxonomy" id="2796128"/>
    <lineage>
        <taxon>Bacteria</taxon>
        <taxon>Pseudomonadati</taxon>
        <taxon>Bacteroidota</taxon>
        <taxon>Flavobacteriia</taxon>
        <taxon>Flavobacteriales</taxon>
        <taxon>Flavobacteriaceae</taxon>
        <taxon>Mesonia</taxon>
    </lineage>
</organism>
<gene>
    <name evidence="1" type="ORF">KW502_01400</name>
</gene>